<gene>
    <name evidence="3" type="ORF">C7451_11414</name>
</gene>
<dbReference type="Proteomes" id="UP000248014">
    <property type="component" value="Unassembled WGS sequence"/>
</dbReference>
<keyword evidence="1" id="KW-0732">Signal</keyword>
<dbReference type="Pfam" id="PF09917">
    <property type="entry name" value="DUF2147"/>
    <property type="match status" value="1"/>
</dbReference>
<comment type="caution">
    <text evidence="3">The sequence shown here is derived from an EMBL/GenBank/DDBJ whole genome shotgun (WGS) entry which is preliminary data.</text>
</comment>
<reference evidence="3 4" key="1">
    <citation type="submission" date="2018-05" db="EMBL/GenBank/DDBJ databases">
        <title>Genomic Encyclopedia of Type Strains, Phase IV (KMG-IV): sequencing the most valuable type-strain genomes for metagenomic binning, comparative biology and taxonomic classification.</title>
        <authorList>
            <person name="Goeker M."/>
        </authorList>
    </citation>
    <scope>NUCLEOTIDE SEQUENCE [LARGE SCALE GENOMIC DNA]</scope>
    <source>
        <strain evidence="3 4">DSM 3183</strain>
    </source>
</reference>
<evidence type="ECO:0000259" key="2">
    <source>
        <dbReference type="Pfam" id="PF09917"/>
    </source>
</evidence>
<dbReference type="RefSeq" id="WP_244181967.1">
    <property type="nucleotide sequence ID" value="NZ_QJJM01000014.1"/>
</dbReference>
<feature type="signal peptide" evidence="1">
    <location>
        <begin position="1"/>
        <end position="27"/>
    </location>
</feature>
<feature type="chain" id="PRO_5015903310" evidence="1">
    <location>
        <begin position="28"/>
        <end position="140"/>
    </location>
</feature>
<organism evidence="3 4">
    <name type="scientific">Blastomonas natatoria</name>
    <dbReference type="NCBI Taxonomy" id="34015"/>
    <lineage>
        <taxon>Bacteria</taxon>
        <taxon>Pseudomonadati</taxon>
        <taxon>Pseudomonadota</taxon>
        <taxon>Alphaproteobacteria</taxon>
        <taxon>Sphingomonadales</taxon>
        <taxon>Sphingomonadaceae</taxon>
        <taxon>Blastomonas</taxon>
    </lineage>
</organism>
<evidence type="ECO:0000313" key="3">
    <source>
        <dbReference type="EMBL" id="PXW70038.1"/>
    </source>
</evidence>
<proteinExistence type="predicted"/>
<protein>
    <submittedName>
        <fullName evidence="3">Uncharacterized protein (DUF2147 family)</fullName>
    </submittedName>
</protein>
<evidence type="ECO:0000313" key="4">
    <source>
        <dbReference type="Proteomes" id="UP000248014"/>
    </source>
</evidence>
<accession>A0A2V3V5G5</accession>
<dbReference type="PANTHER" id="PTHR36919:SF2">
    <property type="entry name" value="BLL6627 PROTEIN"/>
    <property type="match status" value="1"/>
</dbReference>
<sequence>MYLGRWRARGLAGAGLAIFMTGIGAQAAGSETIHGTWENPTGDVRVITQPCGDNLCGKVSWASDLAKRDAAAGGTPNLIGTSLLRDYHQTKPGHWKGRVFVPDLGDTYYSKIVQLDNRRIKISGCILGGLLCKSQVWKKI</sequence>
<feature type="domain" description="DUF2147" evidence="2">
    <location>
        <begin position="35"/>
        <end position="139"/>
    </location>
</feature>
<dbReference type="InterPro" id="IPR019223">
    <property type="entry name" value="DUF2147"/>
</dbReference>
<dbReference type="Gene3D" id="2.40.128.520">
    <property type="match status" value="1"/>
</dbReference>
<name>A0A2V3V5G5_9SPHN</name>
<dbReference type="EMBL" id="QJJM01000014">
    <property type="protein sequence ID" value="PXW70038.1"/>
    <property type="molecule type" value="Genomic_DNA"/>
</dbReference>
<dbReference type="PANTHER" id="PTHR36919">
    <property type="entry name" value="BLR1215 PROTEIN"/>
    <property type="match status" value="1"/>
</dbReference>
<evidence type="ECO:0000256" key="1">
    <source>
        <dbReference type="SAM" id="SignalP"/>
    </source>
</evidence>
<keyword evidence="4" id="KW-1185">Reference proteome</keyword>
<dbReference type="AlphaFoldDB" id="A0A2V3V5G5"/>